<dbReference type="EMBL" id="QUAH01000010">
    <property type="protein sequence ID" value="RFT15359.1"/>
    <property type="molecule type" value="Genomic_DNA"/>
</dbReference>
<name>A0A3E2BKS5_9BACT</name>
<protein>
    <submittedName>
        <fullName evidence="1">Uncharacterized protein</fullName>
    </submittedName>
</protein>
<dbReference type="InterPro" id="IPR028994">
    <property type="entry name" value="Integrin_alpha_N"/>
</dbReference>
<gene>
    <name evidence="1" type="ORF">OP8BY_0468</name>
</gene>
<evidence type="ECO:0000313" key="2">
    <source>
        <dbReference type="Proteomes" id="UP000257323"/>
    </source>
</evidence>
<accession>A0A3E2BKS5</accession>
<comment type="caution">
    <text evidence="1">The sequence shown here is derived from an EMBL/GenBank/DDBJ whole genome shotgun (WGS) entry which is preliminary data.</text>
</comment>
<dbReference type="AlphaFoldDB" id="A0A3E2BKS5"/>
<proteinExistence type="predicted"/>
<dbReference type="Proteomes" id="UP000257323">
    <property type="component" value="Unassembled WGS sequence"/>
</dbReference>
<evidence type="ECO:0000313" key="1">
    <source>
        <dbReference type="EMBL" id="RFT15359.1"/>
    </source>
</evidence>
<sequence length="608" mass="69978">MKNKYVLSLLLLMFLVCLSPFSLEPQKRTARPLKPGEEGRGPWWMKATALTPEGRLPGLKSRKWWKKTLELKPGETLMLEEGGEARERMAVKLESYGLDDGRQVDILVWVIDDDGNESLKSGGDYHDDCYLYDLNRDGQVDLVVDYADENEDGQPDFMEVRYFERGYLTRAWVGYDFENIGEIIKFKNPLELMAEIFTQNLSGKKLHFQNIYNQALRSWRPAGICPVASLDLNDDGLTDLLVRVNVVEEATGPVVGSLEISYDVDRGNSQDAPFHYDLGLTLSGRAPFILDEYRIFSPKRRPPQEVFTVQYEKIKSLIKGLEVSEAGFSWREYRDESMEKNVNWKEQEGQGIGWTGERRPLDSASRCLQKWNVRREIASSADRVEFYYNEVDQRIHLFRAEEGWLPLGYLAGLPRVGEIRYFDTNGNGYFDRREIFLTSSARPVLILPLAEDGNRKLPLDLNQLSEFYSKEVLPAAMARNESYLRAMKKIYSYDQPPGLQAALERATAGEKSYLLEIYGLLFFINLRDHLLAITNQTLFQELSQDREGLPVGDLHPRVFRDPKRVSEPLSSDRAWKLARLLTDLEQAYGQGRVERFEQVIDQIKELGF</sequence>
<reference evidence="1 2" key="1">
    <citation type="submission" date="2018-08" db="EMBL/GenBank/DDBJ databases">
        <title>Genome analysis of the thermophilic bacterium of the candidate phylum Aminicenantes from deep subsurface aquifer revealed its physiology and ecological role.</title>
        <authorList>
            <person name="Kadnikov V.V."/>
            <person name="Mardanov A.V."/>
            <person name="Beletsky A.V."/>
            <person name="Karnachuk O.V."/>
            <person name="Ravin N.V."/>
        </authorList>
    </citation>
    <scope>NUCLEOTIDE SEQUENCE [LARGE SCALE GENOMIC DNA]</scope>
    <source>
        <strain evidence="1">BY38</strain>
    </source>
</reference>
<organism evidence="1 2">
    <name type="scientific">Candidatus Saccharicenans subterraneus</name>
    <dbReference type="NCBI Taxonomy" id="2508984"/>
    <lineage>
        <taxon>Bacteria</taxon>
        <taxon>Candidatus Aminicenantota</taxon>
        <taxon>Candidatus Aminicenantia</taxon>
        <taxon>Candidatus Aminicenantales</taxon>
        <taxon>Candidatus Saccharicenantaceae</taxon>
        <taxon>Candidatus Saccharicenans</taxon>
    </lineage>
</organism>
<dbReference type="SUPFAM" id="SSF69318">
    <property type="entry name" value="Integrin alpha N-terminal domain"/>
    <property type="match status" value="1"/>
</dbReference>